<comment type="caution">
    <text evidence="6">The sequence shown here is derived from an EMBL/GenBank/DDBJ whole genome shotgun (WGS) entry which is preliminary data.</text>
</comment>
<dbReference type="Pfam" id="PF01327">
    <property type="entry name" value="Pep_deformylase"/>
    <property type="match status" value="1"/>
</dbReference>
<dbReference type="PANTHER" id="PTHR10458:SF22">
    <property type="entry name" value="PEPTIDE DEFORMYLASE"/>
    <property type="match status" value="1"/>
</dbReference>
<gene>
    <name evidence="5 6" type="primary">def</name>
    <name evidence="6" type="ORF">GRH90_19485</name>
</gene>
<dbReference type="EMBL" id="WUBS01000015">
    <property type="protein sequence ID" value="NDL64919.1"/>
    <property type="molecule type" value="Genomic_DNA"/>
</dbReference>
<dbReference type="EC" id="3.5.1.88" evidence="5"/>
<evidence type="ECO:0000256" key="2">
    <source>
        <dbReference type="ARBA" id="ARBA00022723"/>
    </source>
</evidence>
<dbReference type="InterPro" id="IPR023635">
    <property type="entry name" value="Peptide_deformylase"/>
</dbReference>
<dbReference type="AlphaFoldDB" id="A0A845SLQ0"/>
<feature type="binding site" evidence="5">
    <location>
        <position position="143"/>
    </location>
    <ligand>
        <name>Fe cation</name>
        <dbReference type="ChEBI" id="CHEBI:24875"/>
    </ligand>
</feature>
<keyword evidence="4 5" id="KW-0648">Protein biosynthesis</keyword>
<feature type="active site" evidence="5">
    <location>
        <position position="144"/>
    </location>
</feature>
<dbReference type="HAMAP" id="MF_00163">
    <property type="entry name" value="Pep_deformylase"/>
    <property type="match status" value="1"/>
</dbReference>
<dbReference type="PRINTS" id="PR01576">
    <property type="entry name" value="PDEFORMYLASE"/>
</dbReference>
<dbReference type="PIRSF" id="PIRSF004749">
    <property type="entry name" value="Pep_def"/>
    <property type="match status" value="1"/>
</dbReference>
<dbReference type="RefSeq" id="WP_162367631.1">
    <property type="nucleotide sequence ID" value="NZ_WUBS01000015.1"/>
</dbReference>
<dbReference type="FunFam" id="3.90.45.10:FF:000003">
    <property type="entry name" value="Peptide deformylase"/>
    <property type="match status" value="1"/>
</dbReference>
<dbReference type="PANTHER" id="PTHR10458">
    <property type="entry name" value="PEPTIDE DEFORMYLASE"/>
    <property type="match status" value="1"/>
</dbReference>
<feature type="binding site" evidence="5">
    <location>
        <position position="101"/>
    </location>
    <ligand>
        <name>Fe cation</name>
        <dbReference type="ChEBI" id="CHEBI:24875"/>
    </ligand>
</feature>
<evidence type="ECO:0000256" key="4">
    <source>
        <dbReference type="ARBA" id="ARBA00022917"/>
    </source>
</evidence>
<evidence type="ECO:0000256" key="1">
    <source>
        <dbReference type="ARBA" id="ARBA00010759"/>
    </source>
</evidence>
<keyword evidence="2 5" id="KW-0479">Metal-binding</keyword>
<keyword evidence="5" id="KW-0408">Iron</keyword>
<proteinExistence type="inferred from homology"/>
<sequence>MTHYSLIYAPDPVLRAKAEMITAFGAELQDLVDNMVLIMRQEKGVGLAAPQLGVLRRAIVVEVAQAIERDGELIDPLPLTLLINPEITPIGNDKADGWEGCLSIPGYRGYVERWRHIAYTARDINGRPLQGQAMGFHARVIQHEVDHLNGILYTDRTDRIETFIRPTAISPPDDVSGEQ</sequence>
<keyword evidence="7" id="KW-1185">Reference proteome</keyword>
<dbReference type="GO" id="GO:0042586">
    <property type="term" value="F:peptide deformylase activity"/>
    <property type="evidence" value="ECO:0007669"/>
    <property type="project" value="UniProtKB-UniRule"/>
</dbReference>
<evidence type="ECO:0000313" key="7">
    <source>
        <dbReference type="Proteomes" id="UP000461443"/>
    </source>
</evidence>
<dbReference type="Gene3D" id="3.90.45.10">
    <property type="entry name" value="Peptide deformylase"/>
    <property type="match status" value="1"/>
</dbReference>
<dbReference type="InterPro" id="IPR036821">
    <property type="entry name" value="Peptide_deformylase_sf"/>
</dbReference>
<reference evidence="6 7" key="1">
    <citation type="submission" date="2019-12" db="EMBL/GenBank/DDBJ databases">
        <authorList>
            <person name="Lee S.D."/>
        </authorList>
    </citation>
    <scope>NUCLEOTIDE SEQUENCE [LARGE SCALE GENOMIC DNA]</scope>
    <source>
        <strain evidence="6 7">SAP-6</strain>
    </source>
</reference>
<comment type="catalytic activity">
    <reaction evidence="5">
        <text>N-terminal N-formyl-L-methionyl-[peptide] + H2O = N-terminal L-methionyl-[peptide] + formate</text>
        <dbReference type="Rhea" id="RHEA:24420"/>
        <dbReference type="Rhea" id="RHEA-COMP:10639"/>
        <dbReference type="Rhea" id="RHEA-COMP:10640"/>
        <dbReference type="ChEBI" id="CHEBI:15377"/>
        <dbReference type="ChEBI" id="CHEBI:15740"/>
        <dbReference type="ChEBI" id="CHEBI:49298"/>
        <dbReference type="ChEBI" id="CHEBI:64731"/>
        <dbReference type="EC" id="3.5.1.88"/>
    </reaction>
</comment>
<keyword evidence="3 5" id="KW-0378">Hydrolase</keyword>
<organism evidence="6 7">
    <name type="scientific">Acerihabitans arboris</name>
    <dbReference type="NCBI Taxonomy" id="2691583"/>
    <lineage>
        <taxon>Bacteria</taxon>
        <taxon>Pseudomonadati</taxon>
        <taxon>Pseudomonadota</taxon>
        <taxon>Gammaproteobacteria</taxon>
        <taxon>Enterobacterales</taxon>
        <taxon>Pectobacteriaceae</taxon>
        <taxon>Acerihabitans</taxon>
    </lineage>
</organism>
<dbReference type="GO" id="GO:0006412">
    <property type="term" value="P:translation"/>
    <property type="evidence" value="ECO:0007669"/>
    <property type="project" value="UniProtKB-UniRule"/>
</dbReference>
<dbReference type="NCBIfam" id="NF001159">
    <property type="entry name" value="PRK00150.1-3"/>
    <property type="match status" value="1"/>
</dbReference>
<dbReference type="Proteomes" id="UP000461443">
    <property type="component" value="Unassembled WGS sequence"/>
</dbReference>
<name>A0A845SLQ0_9GAMM</name>
<protein>
    <recommendedName>
        <fullName evidence="5">Peptide deformylase</fullName>
        <shortName evidence="5">PDF</shortName>
        <ecNumber evidence="5">3.5.1.88</ecNumber>
    </recommendedName>
    <alternativeName>
        <fullName evidence="5">Polypeptide deformylase</fullName>
    </alternativeName>
</protein>
<dbReference type="GO" id="GO:0046872">
    <property type="term" value="F:metal ion binding"/>
    <property type="evidence" value="ECO:0007669"/>
    <property type="project" value="UniProtKB-KW"/>
</dbReference>
<evidence type="ECO:0000313" key="6">
    <source>
        <dbReference type="EMBL" id="NDL64919.1"/>
    </source>
</evidence>
<evidence type="ECO:0000256" key="3">
    <source>
        <dbReference type="ARBA" id="ARBA00022801"/>
    </source>
</evidence>
<comment type="function">
    <text evidence="5">Removes the formyl group from the N-terminal Met of newly synthesized proteins. Requires at least a dipeptide for an efficient rate of reaction. N-terminal L-methionine is a prerequisite for activity but the enzyme has broad specificity at other positions.</text>
</comment>
<accession>A0A845SLQ0</accession>
<dbReference type="SUPFAM" id="SSF56420">
    <property type="entry name" value="Peptide deformylase"/>
    <property type="match status" value="1"/>
</dbReference>
<comment type="cofactor">
    <cofactor evidence="5">
        <name>Fe(2+)</name>
        <dbReference type="ChEBI" id="CHEBI:29033"/>
    </cofactor>
    <text evidence="5">Binds 1 Fe(2+) ion.</text>
</comment>
<dbReference type="NCBIfam" id="TIGR00079">
    <property type="entry name" value="pept_deformyl"/>
    <property type="match status" value="1"/>
</dbReference>
<reference evidence="6 7" key="2">
    <citation type="submission" date="2020-02" db="EMBL/GenBank/DDBJ databases">
        <title>The new genus of Enterobacteriales.</title>
        <authorList>
            <person name="Kim I.S."/>
        </authorList>
    </citation>
    <scope>NUCLEOTIDE SEQUENCE [LARGE SCALE GENOMIC DNA]</scope>
    <source>
        <strain evidence="6 7">SAP-6</strain>
    </source>
</reference>
<feature type="binding site" evidence="5">
    <location>
        <position position="147"/>
    </location>
    <ligand>
        <name>Fe cation</name>
        <dbReference type="ChEBI" id="CHEBI:24875"/>
    </ligand>
</feature>
<dbReference type="CDD" id="cd00487">
    <property type="entry name" value="Pep_deformylase"/>
    <property type="match status" value="1"/>
</dbReference>
<evidence type="ECO:0000256" key="5">
    <source>
        <dbReference type="HAMAP-Rule" id="MF_00163"/>
    </source>
</evidence>
<comment type="similarity">
    <text evidence="1 5">Belongs to the polypeptide deformylase family.</text>
</comment>